<dbReference type="InterPro" id="IPR055797">
    <property type="entry name" value="DUF7373"/>
</dbReference>
<dbReference type="InterPro" id="IPR056463">
    <property type="entry name" value="DUF7373_C"/>
</dbReference>
<organism evidence="4 5">
    <name type="scientific">Nocardia vinacea</name>
    <dbReference type="NCBI Taxonomy" id="96468"/>
    <lineage>
        <taxon>Bacteria</taxon>
        <taxon>Bacillati</taxon>
        <taxon>Actinomycetota</taxon>
        <taxon>Actinomycetes</taxon>
        <taxon>Mycobacteriales</taxon>
        <taxon>Nocardiaceae</taxon>
        <taxon>Nocardia</taxon>
    </lineage>
</organism>
<keyword evidence="5" id="KW-1185">Reference proteome</keyword>
<reference evidence="4" key="1">
    <citation type="submission" date="2022-10" db="EMBL/GenBank/DDBJ databases">
        <title>The complete genomes of actinobacterial strains from the NBC collection.</title>
        <authorList>
            <person name="Joergensen T.S."/>
            <person name="Alvarez Arevalo M."/>
            <person name="Sterndorff E.B."/>
            <person name="Faurdal D."/>
            <person name="Vuksanovic O."/>
            <person name="Mourched A.-S."/>
            <person name="Charusanti P."/>
            <person name="Shaw S."/>
            <person name="Blin K."/>
            <person name="Weber T."/>
        </authorList>
    </citation>
    <scope>NUCLEOTIDE SEQUENCE</scope>
    <source>
        <strain evidence="4">NBC_01482</strain>
    </source>
</reference>
<feature type="domain" description="DUF7373" evidence="2">
    <location>
        <begin position="52"/>
        <end position="249"/>
    </location>
</feature>
<evidence type="ECO:0000259" key="3">
    <source>
        <dbReference type="Pfam" id="PF24092"/>
    </source>
</evidence>
<proteinExistence type="predicted"/>
<dbReference type="RefSeq" id="WP_327095513.1">
    <property type="nucleotide sequence ID" value="NZ_CP109149.1"/>
</dbReference>
<keyword evidence="1" id="KW-0732">Signal</keyword>
<feature type="signal peptide" evidence="1">
    <location>
        <begin position="1"/>
        <end position="22"/>
    </location>
</feature>
<dbReference type="PROSITE" id="PS51257">
    <property type="entry name" value="PROKAR_LIPOPROTEIN"/>
    <property type="match status" value="1"/>
</dbReference>
<evidence type="ECO:0000313" key="4">
    <source>
        <dbReference type="EMBL" id="WUV50852.1"/>
    </source>
</evidence>
<dbReference type="Proteomes" id="UP001432062">
    <property type="component" value="Chromosome"/>
</dbReference>
<accession>A0ABZ1Z5N6</accession>
<evidence type="ECO:0000256" key="1">
    <source>
        <dbReference type="SAM" id="SignalP"/>
    </source>
</evidence>
<evidence type="ECO:0008006" key="6">
    <source>
        <dbReference type="Google" id="ProtNLM"/>
    </source>
</evidence>
<name>A0ABZ1Z5N6_9NOCA</name>
<gene>
    <name evidence="4" type="ORF">OG563_23230</name>
</gene>
<feature type="domain" description="DUF7373" evidence="3">
    <location>
        <begin position="257"/>
        <end position="397"/>
    </location>
</feature>
<protein>
    <recommendedName>
        <fullName evidence="6">Lipoprotein</fullName>
    </recommendedName>
</protein>
<dbReference type="EMBL" id="CP109441">
    <property type="protein sequence ID" value="WUV50852.1"/>
    <property type="molecule type" value="Genomic_DNA"/>
</dbReference>
<dbReference type="Pfam" id="PF24088">
    <property type="entry name" value="DUF7373"/>
    <property type="match status" value="1"/>
</dbReference>
<dbReference type="Pfam" id="PF24092">
    <property type="entry name" value="DUF7373_C"/>
    <property type="match status" value="1"/>
</dbReference>
<sequence>MNLRYRNGLLCLAIAAALATTAACGGSDDPAPAVDVSKLEAGNYPTTPRDIDKQRTTETGAVQESIRLAEFVPLMMDLDSRMIYNHRPFYLHPFTPQNPPRNGWLGGSVDNFAAAAPGLVAGWTTSGHRRKDSSLGLNIDLTLLRFSNNAQAKTAMDVFSDEKNDKYPGKGPLSIPGYPNAKSTLSQYDAVKTWIARDDYLLYTYVGNSLATPPDPAPLIDFTKMLFDKQFELLKGYTPTPSDKVAQEPADIDGLVARTLANQPAEGYADITGAYTPHAALHLEERPDITKRAFDDAEVDLIAHSESSIYRTADPAAANRLTASFLDQLTGLFEPTDSPPGLPTAKCSKKLENDATKSRNLVEFICYLTYDRYVATITANQRQDLDQKLAAQYKLLAFDR</sequence>
<evidence type="ECO:0000313" key="5">
    <source>
        <dbReference type="Proteomes" id="UP001432062"/>
    </source>
</evidence>
<evidence type="ECO:0000259" key="2">
    <source>
        <dbReference type="Pfam" id="PF24088"/>
    </source>
</evidence>
<feature type="chain" id="PRO_5045467391" description="Lipoprotein" evidence="1">
    <location>
        <begin position="23"/>
        <end position="400"/>
    </location>
</feature>